<dbReference type="InterPro" id="IPR015422">
    <property type="entry name" value="PyrdxlP-dep_Trfase_small"/>
</dbReference>
<sequence length="94" mass="10615">VFETNIDLLTKELSEKTNIKVMKPEGTYLVWLDFSAYNQDHNELGRLLKEEAKVVLNDGITFGSEGEKHFRFNVATPTKVVAEGVKRLVSVFGN</sequence>
<dbReference type="InterPro" id="IPR051798">
    <property type="entry name" value="Class-II_PLP-Dep_Aminotrans"/>
</dbReference>
<dbReference type="Proteomes" id="UP000703822">
    <property type="component" value="Unassembled WGS sequence"/>
</dbReference>
<keyword evidence="3" id="KW-0456">Lyase</keyword>
<comment type="caution">
    <text evidence="5">The sequence shown here is derived from an EMBL/GenBank/DDBJ whole genome shotgun (WGS) entry which is preliminary data.</text>
</comment>
<comment type="cofactor">
    <cofactor evidence="1">
        <name>pyridoxal 5'-phosphate</name>
        <dbReference type="ChEBI" id="CHEBI:597326"/>
    </cofactor>
</comment>
<dbReference type="Gene3D" id="3.90.1150.10">
    <property type="entry name" value="Aspartate Aminotransferase, domain 1"/>
    <property type="match status" value="1"/>
</dbReference>
<dbReference type="GO" id="GO:0016829">
    <property type="term" value="F:lyase activity"/>
    <property type="evidence" value="ECO:0007669"/>
    <property type="project" value="UniProtKB-KW"/>
</dbReference>
<evidence type="ECO:0000313" key="5">
    <source>
        <dbReference type="EMBL" id="MBS6098362.1"/>
    </source>
</evidence>
<accession>A0A943LSG7</accession>
<name>A0A943LSG7_STRVE</name>
<keyword evidence="2" id="KW-0663">Pyridoxal phosphate</keyword>
<proteinExistence type="predicted"/>
<feature type="domain" description="Aminotransferase class I/classII large" evidence="4">
    <location>
        <begin position="3"/>
        <end position="88"/>
    </location>
</feature>
<organism evidence="5 6">
    <name type="scientific">Streptococcus vestibularis</name>
    <dbReference type="NCBI Taxonomy" id="1343"/>
    <lineage>
        <taxon>Bacteria</taxon>
        <taxon>Bacillati</taxon>
        <taxon>Bacillota</taxon>
        <taxon>Bacilli</taxon>
        <taxon>Lactobacillales</taxon>
        <taxon>Streptococcaceae</taxon>
        <taxon>Streptococcus</taxon>
    </lineage>
</organism>
<dbReference type="GO" id="GO:0030170">
    <property type="term" value="F:pyridoxal phosphate binding"/>
    <property type="evidence" value="ECO:0007669"/>
    <property type="project" value="InterPro"/>
</dbReference>
<gene>
    <name evidence="5" type="ORF">KH901_07960</name>
</gene>
<evidence type="ECO:0000256" key="2">
    <source>
        <dbReference type="ARBA" id="ARBA00022898"/>
    </source>
</evidence>
<dbReference type="Pfam" id="PF00155">
    <property type="entry name" value="Aminotran_1_2"/>
    <property type="match status" value="1"/>
</dbReference>
<evidence type="ECO:0000313" key="6">
    <source>
        <dbReference type="Proteomes" id="UP000703822"/>
    </source>
</evidence>
<dbReference type="SUPFAM" id="SSF53383">
    <property type="entry name" value="PLP-dependent transferases"/>
    <property type="match status" value="1"/>
</dbReference>
<dbReference type="EMBL" id="JAHAGS010000226">
    <property type="protein sequence ID" value="MBS6098362.1"/>
    <property type="molecule type" value="Genomic_DNA"/>
</dbReference>
<evidence type="ECO:0000256" key="3">
    <source>
        <dbReference type="ARBA" id="ARBA00023239"/>
    </source>
</evidence>
<dbReference type="PANTHER" id="PTHR43525">
    <property type="entry name" value="PROTEIN MALY"/>
    <property type="match status" value="1"/>
</dbReference>
<dbReference type="AlphaFoldDB" id="A0A943LSG7"/>
<reference evidence="5" key="1">
    <citation type="submission" date="2021-05" db="EMBL/GenBank/DDBJ databases">
        <title>Infant gut strain persistence is associated with maternal origin, phylogeny, and functional potential including surface adhesion and iron acquisition.</title>
        <authorList>
            <person name="Lou Y.C."/>
        </authorList>
    </citation>
    <scope>NUCLEOTIDE SEQUENCE</scope>
    <source>
        <strain evidence="5">L3_122_031G1_dasL3_122_031G1_maxbin2.maxbin.025s ta_sub</strain>
    </source>
</reference>
<evidence type="ECO:0000256" key="1">
    <source>
        <dbReference type="ARBA" id="ARBA00001933"/>
    </source>
</evidence>
<keyword evidence="5" id="KW-0032">Aminotransferase</keyword>
<dbReference type="GO" id="GO:0008483">
    <property type="term" value="F:transaminase activity"/>
    <property type="evidence" value="ECO:0007669"/>
    <property type="project" value="UniProtKB-KW"/>
</dbReference>
<evidence type="ECO:0000259" key="4">
    <source>
        <dbReference type="Pfam" id="PF00155"/>
    </source>
</evidence>
<dbReference type="PANTHER" id="PTHR43525:SF1">
    <property type="entry name" value="PROTEIN MALY"/>
    <property type="match status" value="1"/>
</dbReference>
<keyword evidence="5" id="KW-0808">Transferase</keyword>
<dbReference type="InterPro" id="IPR004839">
    <property type="entry name" value="Aminotransferase_I/II_large"/>
</dbReference>
<dbReference type="InterPro" id="IPR015424">
    <property type="entry name" value="PyrdxlP-dep_Trfase"/>
</dbReference>
<protein>
    <submittedName>
        <fullName evidence="5">Aminotransferase class I/II-fold pyridoxal phosphate-dependent enzyme</fullName>
    </submittedName>
</protein>
<feature type="non-terminal residue" evidence="5">
    <location>
        <position position="1"/>
    </location>
</feature>